<dbReference type="CDD" id="cd06261">
    <property type="entry name" value="TM_PBP2"/>
    <property type="match status" value="1"/>
</dbReference>
<dbReference type="InterPro" id="IPR000515">
    <property type="entry name" value="MetI-like"/>
</dbReference>
<organism evidence="9 10">
    <name type="scientific">Thermoclostridium stercorarium subsp. thermolacticum DSM 2910</name>
    <dbReference type="NCBI Taxonomy" id="1121336"/>
    <lineage>
        <taxon>Bacteria</taxon>
        <taxon>Bacillati</taxon>
        <taxon>Bacillota</taxon>
        <taxon>Clostridia</taxon>
        <taxon>Eubacteriales</taxon>
        <taxon>Oscillospiraceae</taxon>
        <taxon>Thermoclostridium</taxon>
    </lineage>
</organism>
<reference evidence="9 10" key="1">
    <citation type="submission" date="2016-02" db="EMBL/GenBank/DDBJ databases">
        <title>Comparison of Clostridium stercorarium subspecies using comparative genomics and transcriptomics.</title>
        <authorList>
            <person name="Schellenberg J."/>
            <person name="Thallinger G."/>
            <person name="Levin D.B."/>
            <person name="Zhang X."/>
            <person name="Alvare G."/>
            <person name="Fristensky B."/>
            <person name="Sparling R."/>
        </authorList>
    </citation>
    <scope>NUCLEOTIDE SEQUENCE [LARGE SCALE GENOMIC DNA]</scope>
    <source>
        <strain evidence="9 10">DSM 2910</strain>
    </source>
</reference>
<dbReference type="InterPro" id="IPR035906">
    <property type="entry name" value="MetI-like_sf"/>
</dbReference>
<evidence type="ECO:0000256" key="4">
    <source>
        <dbReference type="ARBA" id="ARBA00022692"/>
    </source>
</evidence>
<feature type="transmembrane region" description="Helical" evidence="7">
    <location>
        <begin position="21"/>
        <end position="43"/>
    </location>
</feature>
<evidence type="ECO:0000259" key="8">
    <source>
        <dbReference type="PROSITE" id="PS50928"/>
    </source>
</evidence>
<keyword evidence="2 7" id="KW-0813">Transport</keyword>
<evidence type="ECO:0000256" key="5">
    <source>
        <dbReference type="ARBA" id="ARBA00022989"/>
    </source>
</evidence>
<sequence length="310" mass="35020">MNTAQSKKERKLGKITDNDNVVGYIFILPFVIGFLAFTLYPIISSFYFSFTRYDLLSSPRFIGLENYKEMFIEDPKFWHSFGITCLYVVVSVPLRLIFALLVAMILSKTTKLTGLYRAVYYIPSLLGGSVAVSVLWKRIFSDTGAVNAILRLFGIYSDTNWIGNPDTALLTLILLAVWQFGSSMLIFLAGLKQIPRTYYEAADVDGAKPVQKFFKITLPMLSPVIFFNLVMQTITGFMTFTQTFIISNGSGAPLDSLLLYALYLYQQAFGYYRMGYGSAMAWFMLVIIGALTALAFKTSSSWVYYESKEE</sequence>
<dbReference type="Pfam" id="PF00528">
    <property type="entry name" value="BPD_transp_1"/>
    <property type="match status" value="1"/>
</dbReference>
<dbReference type="Proteomes" id="UP000092971">
    <property type="component" value="Chromosome"/>
</dbReference>
<evidence type="ECO:0000256" key="1">
    <source>
        <dbReference type="ARBA" id="ARBA00004651"/>
    </source>
</evidence>
<evidence type="ECO:0000256" key="2">
    <source>
        <dbReference type="ARBA" id="ARBA00022448"/>
    </source>
</evidence>
<feature type="transmembrane region" description="Helical" evidence="7">
    <location>
        <begin position="218"/>
        <end position="238"/>
    </location>
</feature>
<feature type="transmembrane region" description="Helical" evidence="7">
    <location>
        <begin position="118"/>
        <end position="136"/>
    </location>
</feature>
<feature type="transmembrane region" description="Helical" evidence="7">
    <location>
        <begin position="277"/>
        <end position="296"/>
    </location>
</feature>
<keyword evidence="5 7" id="KW-1133">Transmembrane helix</keyword>
<dbReference type="RefSeq" id="WP_015359875.1">
    <property type="nucleotide sequence ID" value="NZ_CP014672.1"/>
</dbReference>
<comment type="subcellular location">
    <subcellularLocation>
        <location evidence="1 7">Cell membrane</location>
        <topology evidence="1 7">Multi-pass membrane protein</topology>
    </subcellularLocation>
</comment>
<accession>A0A1B1YFD2</accession>
<dbReference type="EMBL" id="CP014672">
    <property type="protein sequence ID" value="ANW99472.1"/>
    <property type="molecule type" value="Genomic_DNA"/>
</dbReference>
<dbReference type="InterPro" id="IPR051393">
    <property type="entry name" value="ABC_transporter_permease"/>
</dbReference>
<proteinExistence type="inferred from homology"/>
<evidence type="ECO:0000256" key="7">
    <source>
        <dbReference type="RuleBase" id="RU363032"/>
    </source>
</evidence>
<evidence type="ECO:0000256" key="3">
    <source>
        <dbReference type="ARBA" id="ARBA00022475"/>
    </source>
</evidence>
<dbReference type="GO" id="GO:0055085">
    <property type="term" value="P:transmembrane transport"/>
    <property type="evidence" value="ECO:0007669"/>
    <property type="project" value="InterPro"/>
</dbReference>
<keyword evidence="6 7" id="KW-0472">Membrane</keyword>
<keyword evidence="4 7" id="KW-0812">Transmembrane</keyword>
<keyword evidence="3" id="KW-1003">Cell membrane</keyword>
<dbReference type="OrthoDB" id="9788108at2"/>
<dbReference type="SUPFAM" id="SSF160964">
    <property type="entry name" value="MalF N-terminal region-like"/>
    <property type="match status" value="1"/>
</dbReference>
<evidence type="ECO:0000256" key="6">
    <source>
        <dbReference type="ARBA" id="ARBA00023136"/>
    </source>
</evidence>
<evidence type="ECO:0000313" key="10">
    <source>
        <dbReference type="Proteomes" id="UP000092971"/>
    </source>
</evidence>
<evidence type="ECO:0000313" key="9">
    <source>
        <dbReference type="EMBL" id="ANW99472.1"/>
    </source>
</evidence>
<dbReference type="AlphaFoldDB" id="A0A1B1YFD2"/>
<dbReference type="PANTHER" id="PTHR30193:SF1">
    <property type="entry name" value="ABC TRANSPORTER PERMEASE PROTEIN YESP-RELATED"/>
    <property type="match status" value="1"/>
</dbReference>
<dbReference type="SUPFAM" id="SSF161098">
    <property type="entry name" value="MetI-like"/>
    <property type="match status" value="1"/>
</dbReference>
<dbReference type="Gene3D" id="1.10.3720.10">
    <property type="entry name" value="MetI-like"/>
    <property type="match status" value="1"/>
</dbReference>
<feature type="transmembrane region" description="Helical" evidence="7">
    <location>
        <begin position="77"/>
        <end position="106"/>
    </location>
</feature>
<dbReference type="GO" id="GO:0005886">
    <property type="term" value="C:plasma membrane"/>
    <property type="evidence" value="ECO:0007669"/>
    <property type="project" value="UniProtKB-SubCell"/>
</dbReference>
<name>A0A1B1YFD2_THEST</name>
<protein>
    <submittedName>
        <fullName evidence="9">ABC transporter permease</fullName>
    </submittedName>
</protein>
<dbReference type="PANTHER" id="PTHR30193">
    <property type="entry name" value="ABC TRANSPORTER PERMEASE PROTEIN"/>
    <property type="match status" value="1"/>
</dbReference>
<dbReference type="PROSITE" id="PS50928">
    <property type="entry name" value="ABC_TM1"/>
    <property type="match status" value="1"/>
</dbReference>
<comment type="similarity">
    <text evidence="7">Belongs to the binding-protein-dependent transport system permease family.</text>
</comment>
<feature type="domain" description="ABC transmembrane type-1" evidence="8">
    <location>
        <begin position="81"/>
        <end position="295"/>
    </location>
</feature>
<gene>
    <name evidence="9" type="ORF">CSTERTH_10760</name>
</gene>
<feature type="transmembrane region" description="Helical" evidence="7">
    <location>
        <begin position="168"/>
        <end position="191"/>
    </location>
</feature>